<dbReference type="InterPro" id="IPR005828">
    <property type="entry name" value="MFS_sugar_transport-like"/>
</dbReference>
<dbReference type="AlphaFoldDB" id="A0A165B7E1"/>
<feature type="transmembrane region" description="Helical" evidence="9">
    <location>
        <begin position="289"/>
        <end position="309"/>
    </location>
</feature>
<dbReference type="InterPro" id="IPR036259">
    <property type="entry name" value="MFS_trans_sf"/>
</dbReference>
<dbReference type="Pfam" id="PF00083">
    <property type="entry name" value="Sugar_tr"/>
    <property type="match status" value="1"/>
</dbReference>
<evidence type="ECO:0000259" key="10">
    <source>
        <dbReference type="PROSITE" id="PS50850"/>
    </source>
</evidence>
<evidence type="ECO:0000256" key="6">
    <source>
        <dbReference type="ARBA" id="ARBA00023136"/>
    </source>
</evidence>
<feature type="transmembrane region" description="Helical" evidence="9">
    <location>
        <begin position="441"/>
        <end position="458"/>
    </location>
</feature>
<gene>
    <name evidence="11" type="ORF">EXIGLDRAFT_660223</name>
</gene>
<dbReference type="Proteomes" id="UP000077266">
    <property type="component" value="Unassembled WGS sequence"/>
</dbReference>
<feature type="transmembrane region" description="Helical" evidence="9">
    <location>
        <begin position="32"/>
        <end position="51"/>
    </location>
</feature>
<evidence type="ECO:0000256" key="2">
    <source>
        <dbReference type="ARBA" id="ARBA00010992"/>
    </source>
</evidence>
<dbReference type="InterPro" id="IPR050360">
    <property type="entry name" value="MFS_Sugar_Transporters"/>
</dbReference>
<keyword evidence="6 9" id="KW-0472">Membrane</keyword>
<evidence type="ECO:0000256" key="7">
    <source>
        <dbReference type="ARBA" id="ARBA00049119"/>
    </source>
</evidence>
<comment type="similarity">
    <text evidence="2 8">Belongs to the major facilitator superfamily. Sugar transporter (TC 2.A.1.1) family.</text>
</comment>
<dbReference type="GO" id="GO:0005351">
    <property type="term" value="F:carbohydrate:proton symporter activity"/>
    <property type="evidence" value="ECO:0007669"/>
    <property type="project" value="TreeGrafter"/>
</dbReference>
<feature type="transmembrane region" description="Helical" evidence="9">
    <location>
        <begin position="107"/>
        <end position="124"/>
    </location>
</feature>
<dbReference type="InterPro" id="IPR020846">
    <property type="entry name" value="MFS_dom"/>
</dbReference>
<evidence type="ECO:0000313" key="12">
    <source>
        <dbReference type="Proteomes" id="UP000077266"/>
    </source>
</evidence>
<feature type="domain" description="Major facilitator superfamily (MFS) profile" evidence="10">
    <location>
        <begin position="38"/>
        <end position="493"/>
    </location>
</feature>
<dbReference type="PROSITE" id="PS50850">
    <property type="entry name" value="MFS"/>
    <property type="match status" value="1"/>
</dbReference>
<keyword evidence="3 8" id="KW-0813">Transport</keyword>
<comment type="subcellular location">
    <subcellularLocation>
        <location evidence="1">Membrane</location>
        <topology evidence="1">Multi-pass membrane protein</topology>
    </subcellularLocation>
</comment>
<keyword evidence="5 9" id="KW-1133">Transmembrane helix</keyword>
<evidence type="ECO:0000256" key="9">
    <source>
        <dbReference type="SAM" id="Phobius"/>
    </source>
</evidence>
<feature type="transmembrane region" description="Helical" evidence="9">
    <location>
        <begin position="404"/>
        <end position="429"/>
    </location>
</feature>
<proteinExistence type="inferred from homology"/>
<feature type="transmembrane region" description="Helical" evidence="9">
    <location>
        <begin position="354"/>
        <end position="374"/>
    </location>
</feature>
<evidence type="ECO:0000313" key="11">
    <source>
        <dbReference type="EMBL" id="KZV79988.1"/>
    </source>
</evidence>
<accession>A0A165B7E1</accession>
<keyword evidence="12" id="KW-1185">Reference proteome</keyword>
<dbReference type="PANTHER" id="PTHR48022">
    <property type="entry name" value="PLASTIDIC GLUCOSE TRANSPORTER 4"/>
    <property type="match status" value="1"/>
</dbReference>
<feature type="transmembrane region" description="Helical" evidence="9">
    <location>
        <begin position="321"/>
        <end position="342"/>
    </location>
</feature>
<feature type="transmembrane region" description="Helical" evidence="9">
    <location>
        <begin position="136"/>
        <end position="158"/>
    </location>
</feature>
<dbReference type="InterPro" id="IPR003663">
    <property type="entry name" value="Sugar/inositol_transpt"/>
</dbReference>
<dbReference type="NCBIfam" id="TIGR00879">
    <property type="entry name" value="SP"/>
    <property type="match status" value="1"/>
</dbReference>
<evidence type="ECO:0000256" key="8">
    <source>
        <dbReference type="RuleBase" id="RU003346"/>
    </source>
</evidence>
<dbReference type="FunFam" id="1.20.1250.20:FF:000117">
    <property type="entry name" value="MFS hexose transporter"/>
    <property type="match status" value="1"/>
</dbReference>
<dbReference type="STRING" id="1314781.A0A165B7E1"/>
<dbReference type="GO" id="GO:0016020">
    <property type="term" value="C:membrane"/>
    <property type="evidence" value="ECO:0007669"/>
    <property type="project" value="UniProtKB-SubCell"/>
</dbReference>
<dbReference type="SUPFAM" id="SSF103473">
    <property type="entry name" value="MFS general substrate transporter"/>
    <property type="match status" value="1"/>
</dbReference>
<dbReference type="Gene3D" id="1.20.1250.20">
    <property type="entry name" value="MFS general substrate transporter like domains"/>
    <property type="match status" value="1"/>
</dbReference>
<protein>
    <submittedName>
        <fullName evidence="11">General substrate transporter</fullName>
    </submittedName>
</protein>
<feature type="transmembrane region" description="Helical" evidence="9">
    <location>
        <begin position="170"/>
        <end position="190"/>
    </location>
</feature>
<comment type="catalytic activity">
    <reaction evidence="7">
        <text>myo-inositol(out) + H(+)(out) = myo-inositol(in) + H(+)(in)</text>
        <dbReference type="Rhea" id="RHEA:60364"/>
        <dbReference type="ChEBI" id="CHEBI:15378"/>
        <dbReference type="ChEBI" id="CHEBI:17268"/>
    </reaction>
</comment>
<name>A0A165B7E1_EXIGL</name>
<dbReference type="EMBL" id="KV426534">
    <property type="protein sequence ID" value="KZV79988.1"/>
    <property type="molecule type" value="Genomic_DNA"/>
</dbReference>
<evidence type="ECO:0000256" key="3">
    <source>
        <dbReference type="ARBA" id="ARBA00022448"/>
    </source>
</evidence>
<evidence type="ECO:0000256" key="5">
    <source>
        <dbReference type="ARBA" id="ARBA00022989"/>
    </source>
</evidence>
<keyword evidence="4 9" id="KW-0812">Transmembrane</keyword>
<feature type="transmembrane region" description="Helical" evidence="9">
    <location>
        <begin position="470"/>
        <end position="489"/>
    </location>
</feature>
<evidence type="ECO:0000256" key="1">
    <source>
        <dbReference type="ARBA" id="ARBA00004141"/>
    </source>
</evidence>
<dbReference type="PANTHER" id="PTHR48022:SF64">
    <property type="entry name" value="MAJOR FACILITATOR SUPERFAMILY (MFS) PROFILE DOMAIN-CONTAINING PROTEIN"/>
    <property type="match status" value="1"/>
</dbReference>
<evidence type="ECO:0000256" key="4">
    <source>
        <dbReference type="ARBA" id="ARBA00022692"/>
    </source>
</evidence>
<dbReference type="InParanoid" id="A0A165B7E1"/>
<organism evidence="11 12">
    <name type="scientific">Exidia glandulosa HHB12029</name>
    <dbReference type="NCBI Taxonomy" id="1314781"/>
    <lineage>
        <taxon>Eukaryota</taxon>
        <taxon>Fungi</taxon>
        <taxon>Dikarya</taxon>
        <taxon>Basidiomycota</taxon>
        <taxon>Agaricomycotina</taxon>
        <taxon>Agaricomycetes</taxon>
        <taxon>Auriculariales</taxon>
        <taxon>Exidiaceae</taxon>
        <taxon>Exidia</taxon>
    </lineage>
</organism>
<sequence length="535" mass="59989">MAPNVGIADGGAGLAAYEHLLYKGSWWGNRRLLLLNFMLFLPLITSYANGFDGSMMNSLQSVKNWQDYFGHPRGGKLGLFNAIQNIGSLCGVFFAPYVSDYFGRKKAIFFGAVIICVGVALQTASNGFSMFIASRWLVGFGTTFAQSASPLLISEVAYPSHRPALTSIFNSLWFSGAIVAAFTTFGTFRIPNTWSWRIPSLLQGLPSMFQIFLIWLLPESPRWLVKEGRDEQALRILAKYHADGDVNHELVQFEYHEIKEALRLEEEAKKSVSFLALFSTPGNLRRMRIIVAIGFFSQWSGNGLISYYLNIILNGVGLTETWQQTLLNGCLQIFNLIVAVNASLLTERLGRRTLFLWSTAMMGVFYIFITALGAEYHNTAEWNNVPPADPSIPSKPGNKSAGHAFIAFLFLHNFAYAIAYTPLLVSYTVEILPYTIRAKGLAIMNFSVTLSLVFNQYVNPIAFAALNWKYYIIYVCWIAVEFVYIYLYCVETKGRTLEECSMLFDRKEGALHDRVDHVNETEEKASIGKEGAITP</sequence>
<reference evidence="11 12" key="1">
    <citation type="journal article" date="2016" name="Mol. Biol. Evol.">
        <title>Comparative Genomics of Early-Diverging Mushroom-Forming Fungi Provides Insights into the Origins of Lignocellulose Decay Capabilities.</title>
        <authorList>
            <person name="Nagy L.G."/>
            <person name="Riley R."/>
            <person name="Tritt A."/>
            <person name="Adam C."/>
            <person name="Daum C."/>
            <person name="Floudas D."/>
            <person name="Sun H."/>
            <person name="Yadav J.S."/>
            <person name="Pangilinan J."/>
            <person name="Larsson K.H."/>
            <person name="Matsuura K."/>
            <person name="Barry K."/>
            <person name="Labutti K."/>
            <person name="Kuo R."/>
            <person name="Ohm R.A."/>
            <person name="Bhattacharya S.S."/>
            <person name="Shirouzu T."/>
            <person name="Yoshinaga Y."/>
            <person name="Martin F.M."/>
            <person name="Grigoriev I.V."/>
            <person name="Hibbett D.S."/>
        </authorList>
    </citation>
    <scope>NUCLEOTIDE SEQUENCE [LARGE SCALE GENOMIC DNA]</scope>
    <source>
        <strain evidence="11 12">HHB12029</strain>
    </source>
</reference>
<dbReference type="OrthoDB" id="6133115at2759"/>